<dbReference type="AlphaFoldDB" id="W9GS15"/>
<evidence type="ECO:0000256" key="2">
    <source>
        <dbReference type="ARBA" id="ARBA00022475"/>
    </source>
</evidence>
<sequence>MDLLEAILSTAVRLMVPLLLAALGELIAQRSGVMNIGLEGMIAGGAFTAYAVAMAHWGLAAGTVAALLTGALVALVMAVGAVWARGNQILVGFALFILVPGIANFLYVQIGWTGGAPAVPTVTIPVLSQLPVIGPAFFAQNLFYYVAAVLAVAVWYFFARTRAGMTVTAVGHSPTIAAHRGTSPRRVRTLALLACGALAGLAGAAMSLGSVGSYAPNIVGGRGLIVIAIVILGRWTVPGAIAGSLLIAVLDSLKLNVAEGSVIPLQLFGALPWVVVMLMLVVSYRMRSNTPRTLAQ</sequence>
<dbReference type="RefSeq" id="WP_051518286.1">
    <property type="nucleotide sequence ID" value="NZ_AWQS01000037.1"/>
</dbReference>
<evidence type="ECO:0000256" key="4">
    <source>
        <dbReference type="ARBA" id="ARBA00022989"/>
    </source>
</evidence>
<dbReference type="Proteomes" id="UP000019494">
    <property type="component" value="Unassembled WGS sequence"/>
</dbReference>
<feature type="transmembrane region" description="Helical" evidence="6">
    <location>
        <begin position="65"/>
        <end position="83"/>
    </location>
</feature>
<dbReference type="EMBL" id="AWQS01000037">
    <property type="protein sequence ID" value="EWT06669.1"/>
    <property type="molecule type" value="Genomic_DNA"/>
</dbReference>
<evidence type="ECO:0000256" key="5">
    <source>
        <dbReference type="ARBA" id="ARBA00023136"/>
    </source>
</evidence>
<evidence type="ECO:0000256" key="1">
    <source>
        <dbReference type="ARBA" id="ARBA00004651"/>
    </source>
</evidence>
<feature type="transmembrane region" description="Helical" evidence="6">
    <location>
        <begin position="190"/>
        <end position="212"/>
    </location>
</feature>
<keyword evidence="8" id="KW-1185">Reference proteome</keyword>
<dbReference type="OrthoDB" id="9792579at2"/>
<keyword evidence="5 6" id="KW-0472">Membrane</keyword>
<feature type="transmembrane region" description="Helical" evidence="6">
    <location>
        <begin position="132"/>
        <end position="158"/>
    </location>
</feature>
<comment type="caution">
    <text evidence="7">The sequence shown here is derived from an EMBL/GenBank/DDBJ whole genome shotgun (WGS) entry which is preliminary data.</text>
</comment>
<dbReference type="PANTHER" id="PTHR43370">
    <property type="entry name" value="SUGAR ABC TRANSPORTER INTEGRAL MEMBRANE PROTEIN-RELATED"/>
    <property type="match status" value="1"/>
</dbReference>
<evidence type="ECO:0000313" key="7">
    <source>
        <dbReference type="EMBL" id="EWT06669.1"/>
    </source>
</evidence>
<accession>W9GS15</accession>
<dbReference type="Pfam" id="PF02653">
    <property type="entry name" value="BPD_transp_2"/>
    <property type="match status" value="1"/>
</dbReference>
<evidence type="ECO:0000313" key="8">
    <source>
        <dbReference type="Proteomes" id="UP000019494"/>
    </source>
</evidence>
<dbReference type="InterPro" id="IPR001851">
    <property type="entry name" value="ABC_transp_permease"/>
</dbReference>
<keyword evidence="2" id="KW-1003">Cell membrane</keyword>
<feature type="transmembrane region" description="Helical" evidence="6">
    <location>
        <begin position="262"/>
        <end position="284"/>
    </location>
</feature>
<feature type="transmembrane region" description="Helical" evidence="6">
    <location>
        <begin position="90"/>
        <end position="112"/>
    </location>
</feature>
<dbReference type="GO" id="GO:0022857">
    <property type="term" value="F:transmembrane transporter activity"/>
    <property type="evidence" value="ECO:0007669"/>
    <property type="project" value="InterPro"/>
</dbReference>
<evidence type="ECO:0000256" key="6">
    <source>
        <dbReference type="SAM" id="Phobius"/>
    </source>
</evidence>
<dbReference type="PANTHER" id="PTHR43370:SF2">
    <property type="entry name" value="ABC TRANSPORTER PERMEASE PROTEIN"/>
    <property type="match status" value="1"/>
</dbReference>
<feature type="transmembrane region" description="Helical" evidence="6">
    <location>
        <begin position="224"/>
        <end position="250"/>
    </location>
</feature>
<feature type="transmembrane region" description="Helical" evidence="6">
    <location>
        <begin position="40"/>
        <end position="59"/>
    </location>
</feature>
<name>W9GS15_9MICO</name>
<reference evidence="8" key="1">
    <citation type="submission" date="2013-08" db="EMBL/GenBank/DDBJ databases">
        <title>Intrasporangium oryzae NRRL B-24470.</title>
        <authorList>
            <person name="Liu H."/>
            <person name="Wang G."/>
        </authorList>
    </citation>
    <scope>NUCLEOTIDE SEQUENCE [LARGE SCALE GENOMIC DNA]</scope>
    <source>
        <strain evidence="8">Q5-1</strain>
    </source>
</reference>
<dbReference type="CDD" id="cd06580">
    <property type="entry name" value="TM_PBP1_transp_TpRbsC_like"/>
    <property type="match status" value="1"/>
</dbReference>
<keyword evidence="4 6" id="KW-1133">Transmembrane helix</keyword>
<protein>
    <submittedName>
        <fullName evidence="7">ABC transporter permease</fullName>
    </submittedName>
</protein>
<comment type="subcellular location">
    <subcellularLocation>
        <location evidence="1">Cell membrane</location>
        <topology evidence="1">Multi-pass membrane protein</topology>
    </subcellularLocation>
</comment>
<keyword evidence="3 6" id="KW-0812">Transmembrane</keyword>
<organism evidence="7 8">
    <name type="scientific">Intrasporangium chromatireducens Q5-1</name>
    <dbReference type="NCBI Taxonomy" id="584657"/>
    <lineage>
        <taxon>Bacteria</taxon>
        <taxon>Bacillati</taxon>
        <taxon>Actinomycetota</taxon>
        <taxon>Actinomycetes</taxon>
        <taxon>Micrococcales</taxon>
        <taxon>Intrasporangiaceae</taxon>
        <taxon>Intrasporangium</taxon>
    </lineage>
</organism>
<proteinExistence type="predicted"/>
<feature type="transmembrane region" description="Helical" evidence="6">
    <location>
        <begin position="6"/>
        <end position="28"/>
    </location>
</feature>
<dbReference type="GO" id="GO:0005886">
    <property type="term" value="C:plasma membrane"/>
    <property type="evidence" value="ECO:0007669"/>
    <property type="project" value="UniProtKB-SubCell"/>
</dbReference>
<evidence type="ECO:0000256" key="3">
    <source>
        <dbReference type="ARBA" id="ARBA00022692"/>
    </source>
</evidence>
<gene>
    <name evidence="7" type="ORF">N864_19065</name>
</gene>